<evidence type="ECO:0000313" key="1">
    <source>
        <dbReference type="EMBL" id="KKK70095.1"/>
    </source>
</evidence>
<comment type="caution">
    <text evidence="1">The sequence shown here is derived from an EMBL/GenBank/DDBJ whole genome shotgun (WGS) entry which is preliminary data.</text>
</comment>
<dbReference type="AlphaFoldDB" id="A0A0F8Y8S3"/>
<proteinExistence type="predicted"/>
<name>A0A0F8Y8S3_9ZZZZ</name>
<reference evidence="1" key="1">
    <citation type="journal article" date="2015" name="Nature">
        <title>Complex archaea that bridge the gap between prokaryotes and eukaryotes.</title>
        <authorList>
            <person name="Spang A."/>
            <person name="Saw J.H."/>
            <person name="Jorgensen S.L."/>
            <person name="Zaremba-Niedzwiedzka K."/>
            <person name="Martijn J."/>
            <person name="Lind A.E."/>
            <person name="van Eijk R."/>
            <person name="Schleper C."/>
            <person name="Guy L."/>
            <person name="Ettema T.J."/>
        </authorList>
    </citation>
    <scope>NUCLEOTIDE SEQUENCE</scope>
</reference>
<dbReference type="EMBL" id="LAZR01058345">
    <property type="protein sequence ID" value="KKK70095.1"/>
    <property type="molecule type" value="Genomic_DNA"/>
</dbReference>
<protein>
    <submittedName>
        <fullName evidence="1">Uncharacterized protein</fullName>
    </submittedName>
</protein>
<organism evidence="1">
    <name type="scientific">marine sediment metagenome</name>
    <dbReference type="NCBI Taxonomy" id="412755"/>
    <lineage>
        <taxon>unclassified sequences</taxon>
        <taxon>metagenomes</taxon>
        <taxon>ecological metagenomes</taxon>
    </lineage>
</organism>
<accession>A0A0F8Y8S3</accession>
<gene>
    <name evidence="1" type="ORF">LCGC14_2927450</name>
</gene>
<sequence length="203" mass="21915">MVSDKFTTASPIIASYSYTDIAEGTGVVIFKAFITDIGALGHLTASQVYSRNIETSETGTAGDWDTIGDRDFDLAPFNRSQIIKGTAIVNISQHAVTSGSSRFLIRVRKWDGSAETEIANVTTASEGAGDVVMHCEQLTIPRTHFKSGDVLRLTIISQASGSGSQTLYYGTDPQNRDGANIIPSTTPVTTKLEFHCPFEFQNI</sequence>